<evidence type="ECO:0000313" key="6">
    <source>
        <dbReference type="EMBL" id="TBL74662.1"/>
    </source>
</evidence>
<comment type="caution">
    <text evidence="6">The sequence shown here is derived from an EMBL/GenBank/DDBJ whole genome shotgun (WGS) entry which is preliminary data.</text>
</comment>
<dbReference type="GO" id="GO:0051539">
    <property type="term" value="F:4 iron, 4 sulfur cluster binding"/>
    <property type="evidence" value="ECO:0007669"/>
    <property type="project" value="UniProtKB-KW"/>
</dbReference>
<dbReference type="Pfam" id="PF12831">
    <property type="entry name" value="FAD_oxidored"/>
    <property type="match status" value="1"/>
</dbReference>
<keyword evidence="7" id="KW-1185">Reference proteome</keyword>
<reference evidence="6 7" key="1">
    <citation type="submission" date="2019-02" db="EMBL/GenBank/DDBJ databases">
        <title>Paenibacillus sp. nov., isolated from surface-sterilized tissue of Thalictrum simplex L.</title>
        <authorList>
            <person name="Tuo L."/>
        </authorList>
    </citation>
    <scope>NUCLEOTIDE SEQUENCE [LARGE SCALE GENOMIC DNA]</scope>
    <source>
        <strain evidence="6 7">N2SHLJ1</strain>
    </source>
</reference>
<name>A0A4V2J3P9_9BACL</name>
<keyword evidence="2" id="KW-0479">Metal-binding</keyword>
<dbReference type="PANTHER" id="PTHR43498:SF1">
    <property type="entry name" value="COB--COM HETERODISULFIDE REDUCTASE IRON-SULFUR SUBUNIT A"/>
    <property type="match status" value="1"/>
</dbReference>
<evidence type="ECO:0000256" key="5">
    <source>
        <dbReference type="ARBA" id="ARBA00023014"/>
    </source>
</evidence>
<evidence type="ECO:0000256" key="1">
    <source>
        <dbReference type="ARBA" id="ARBA00022485"/>
    </source>
</evidence>
<evidence type="ECO:0000313" key="7">
    <source>
        <dbReference type="Proteomes" id="UP000293142"/>
    </source>
</evidence>
<keyword evidence="1" id="KW-0004">4Fe-4S</keyword>
<gene>
    <name evidence="6" type="ORF">EYB31_25440</name>
</gene>
<keyword evidence="5" id="KW-0411">Iron-sulfur</keyword>
<proteinExistence type="predicted"/>
<keyword evidence="3" id="KW-0560">Oxidoreductase</keyword>
<dbReference type="InterPro" id="IPR036188">
    <property type="entry name" value="FAD/NAD-bd_sf"/>
</dbReference>
<dbReference type="Proteomes" id="UP000293142">
    <property type="component" value="Unassembled WGS sequence"/>
</dbReference>
<evidence type="ECO:0000256" key="2">
    <source>
        <dbReference type="ARBA" id="ARBA00022723"/>
    </source>
</evidence>
<dbReference type="GO" id="GO:0016491">
    <property type="term" value="F:oxidoreductase activity"/>
    <property type="evidence" value="ECO:0007669"/>
    <property type="project" value="UniProtKB-KW"/>
</dbReference>
<dbReference type="AlphaFoldDB" id="A0A4V2J3P9"/>
<sequence length="756" mass="83041">MRYLEHQYDFVVAGGGISGVAAAVTAARLGLKTALVQDRPVLGGVGSKEIQVPMVGAHSIDGNYAYGRETGLMEELLLENLYRNPTRTPEYWDLTLTDLVKKEPDLDVYLNTSIVEVQMNAEGTRIESVKGYTIGAETWHTFHAPLFSDCTGDATVGCLAGAPFRTGAESRAEFGESLAPEEAVATGMGSSMQFRAKDAGVAVPFVKPQWVSFTFNEEDFGPYRPIQSFRRDHGGYWWIEWGALYDPVHDTNRIKDELLQVVYAMWDYLKNRSSMKDYLSTFVLDWVGTVPGKRESRRLIGEHLLTQVDLDSGIVFPDAVAYGGWGYDDHPSTGIFGEKPTTYHVFHDAPYNVPLRCLYSVKVENLFFAGRNISASHVALSTTRVMLTCGQLGEAVGAAAAMCSRDGCLPKQLLPAGKLAGLQQQLLERDHYIAGVPYAAAANVAGQAQVTASSELVLGEWMDSAGVKRLDNDLLQMFPVVTERLETLTLLLDASEATELAYEVYGRAKGDGNVPAEDSLLTSGRLALDAGERLLAEIPVAAAAGQAGWHFLVLKRNPAVCAHYAGSAPVGVKDMYGLPPHEIHANRNWMFNRSLGSPYQTLCFAVSPAQPAYEAANAVGGWDRPVGLPCLWSSQPTDFAVPEWLELAWEQARPVQEVQLLFDSSLDINLNPIAYAGTAQESDPRHTIPALVRHYRLLGRASADEPWRVLAEERNNYRRNRLHRLEDGPAAIGQLRLEVLGTHGLNRAQVYSVRVR</sequence>
<dbReference type="SUPFAM" id="SSF51905">
    <property type="entry name" value="FAD/NAD(P)-binding domain"/>
    <property type="match status" value="1"/>
</dbReference>
<dbReference type="OrthoDB" id="9780658at2"/>
<keyword evidence="4" id="KW-0408">Iron</keyword>
<organism evidence="6 7">
    <name type="scientific">Paenibacillus thalictri</name>
    <dbReference type="NCBI Taxonomy" id="2527873"/>
    <lineage>
        <taxon>Bacteria</taxon>
        <taxon>Bacillati</taxon>
        <taxon>Bacillota</taxon>
        <taxon>Bacilli</taxon>
        <taxon>Bacillales</taxon>
        <taxon>Paenibacillaceae</taxon>
        <taxon>Paenibacillus</taxon>
    </lineage>
</organism>
<evidence type="ECO:0000256" key="3">
    <source>
        <dbReference type="ARBA" id="ARBA00023002"/>
    </source>
</evidence>
<dbReference type="PRINTS" id="PR00411">
    <property type="entry name" value="PNDRDTASEI"/>
</dbReference>
<dbReference type="Gene3D" id="3.50.50.60">
    <property type="entry name" value="FAD/NAD(P)-binding domain"/>
    <property type="match status" value="1"/>
</dbReference>
<evidence type="ECO:0000256" key="4">
    <source>
        <dbReference type="ARBA" id="ARBA00023004"/>
    </source>
</evidence>
<dbReference type="RefSeq" id="WP_131016246.1">
    <property type="nucleotide sequence ID" value="NZ_SIRE01000019.1"/>
</dbReference>
<dbReference type="InterPro" id="IPR039650">
    <property type="entry name" value="HdrA-like"/>
</dbReference>
<dbReference type="GO" id="GO:0046872">
    <property type="term" value="F:metal ion binding"/>
    <property type="evidence" value="ECO:0007669"/>
    <property type="project" value="UniProtKB-KW"/>
</dbReference>
<dbReference type="PANTHER" id="PTHR43498">
    <property type="entry name" value="FERREDOXIN:COB-COM HETERODISULFIDE REDUCTASE SUBUNIT A"/>
    <property type="match status" value="1"/>
</dbReference>
<accession>A0A4V2J3P9</accession>
<protein>
    <submittedName>
        <fullName evidence="6">FAD-dependent oxidoreductase</fullName>
    </submittedName>
</protein>
<dbReference type="EMBL" id="SIRE01000019">
    <property type="protein sequence ID" value="TBL74662.1"/>
    <property type="molecule type" value="Genomic_DNA"/>
</dbReference>